<dbReference type="PATRIC" id="fig|1161918.5.peg.692"/>
<dbReference type="EMBL" id="HE793032">
    <property type="protein sequence ID" value="CCG56851.1"/>
    <property type="molecule type" value="Genomic_DNA"/>
</dbReference>
<sequence length="332" mass="38501">MPFFIKINSIKIIFKIILTLLIFLIYKVIIYYVYKIILYDYVKMKIKFVPIVFLLYISIIYADINTLFNIGMDDVVINTNNKHQLYFEQSFAGGYNFIKFNAETKLYYRTSIYNDDRTNKIFQNTKLDLGIENNFSLSSDMIGLFADIRPLSFFGIRVNAYFNYIYNIMNFGYAGFDNNNVDYSYGSLLGMSKTDAMGVVAGVTPYFLYKLPYVIFINSTSFNYVFAGDKNYYYDSRTAILHKKSEFEIMNDFFILANISPFYIGASYALTYLVNSNILTHKLAIVGFISFKFLQNRLSLDILASSGLHVKLPYYNSSTFIEAKASLVYKIL</sequence>
<dbReference type="AlphaFoldDB" id="K0JKY3"/>
<proteinExistence type="predicted"/>
<organism evidence="2 3">
    <name type="scientific">Brachyspira pilosicoli WesB</name>
    <dbReference type="NCBI Taxonomy" id="1161918"/>
    <lineage>
        <taxon>Bacteria</taxon>
        <taxon>Pseudomonadati</taxon>
        <taxon>Spirochaetota</taxon>
        <taxon>Spirochaetia</taxon>
        <taxon>Brachyspirales</taxon>
        <taxon>Brachyspiraceae</taxon>
        <taxon>Brachyspira</taxon>
    </lineage>
</organism>
<reference evidence="2 3" key="1">
    <citation type="journal article" date="2012" name="BMC Genomics">
        <title>Comparative genomics of Brachyspira pilosicoli strains: genome rearrangements, reductions and correlation of genetic compliment with phenotypic diversity.</title>
        <authorList>
            <person name="Mappley L.J."/>
            <person name="Black M.L."/>
            <person name="Abuoun M."/>
            <person name="Darby A.C."/>
            <person name="Woodward M.J."/>
            <person name="Parkhill J."/>
            <person name="Turner A.K."/>
            <person name="Bellgard M.I."/>
            <person name="La T."/>
            <person name="Phillips N.D."/>
            <person name="La Ragione R.M."/>
            <person name="Hampson D.J."/>
        </authorList>
    </citation>
    <scope>NUCLEOTIDE SEQUENCE [LARGE SCALE GENOMIC DNA]</scope>
    <source>
        <strain evidence="2">WesB</strain>
    </source>
</reference>
<evidence type="ECO:0000313" key="3">
    <source>
        <dbReference type="Proteomes" id="UP000003759"/>
    </source>
</evidence>
<keyword evidence="1" id="KW-0472">Membrane</keyword>
<feature type="transmembrane region" description="Helical" evidence="1">
    <location>
        <begin position="12"/>
        <end position="34"/>
    </location>
</feature>
<gene>
    <name evidence="2" type="ORF">WESB_1383</name>
</gene>
<feature type="transmembrane region" description="Helical" evidence="1">
    <location>
        <begin position="253"/>
        <end position="272"/>
    </location>
</feature>
<dbReference type="HOGENOM" id="CLU_945499_0_0_12"/>
<keyword evidence="1" id="KW-0812">Transmembrane</keyword>
<dbReference type="Proteomes" id="UP000003759">
    <property type="component" value="Chromosome"/>
</dbReference>
<evidence type="ECO:0000313" key="2">
    <source>
        <dbReference type="EMBL" id="CCG56851.1"/>
    </source>
</evidence>
<evidence type="ECO:0000256" key="1">
    <source>
        <dbReference type="SAM" id="Phobius"/>
    </source>
</evidence>
<name>K0JKY3_BRAPL</name>
<dbReference type="KEGG" id="bpw:WESB_1383"/>
<accession>K0JKY3</accession>
<feature type="transmembrane region" description="Helical" evidence="1">
    <location>
        <begin position="46"/>
        <end position="64"/>
    </location>
</feature>
<keyword evidence="1" id="KW-1133">Transmembrane helix</keyword>
<protein>
    <submittedName>
        <fullName evidence="2">Toxin A</fullName>
    </submittedName>
</protein>